<accession>A0AC35TXK0</accession>
<dbReference type="WBParaSite" id="RSKR_0000546400.1">
    <property type="protein sequence ID" value="RSKR_0000546400.1"/>
    <property type="gene ID" value="RSKR_0000546400"/>
</dbReference>
<dbReference type="Proteomes" id="UP000095286">
    <property type="component" value="Unplaced"/>
</dbReference>
<evidence type="ECO:0000313" key="1">
    <source>
        <dbReference type="Proteomes" id="UP000095286"/>
    </source>
</evidence>
<sequence>MICVAFDIGNQNSYTGAIINECPEVIPSEYGGRSIPTCVSIRPTYRIMGNVAKNEMSLNLDTTFLNFKHLLSPDANLKEWDKYLFGKSLHIENGKLAFHLNYQNNQIFIEPLQLYASILKHLKSNVIKMCPDNKTFTEMILTCPHFFDKTQRQYMVAAAKIAGLPDPIILNENQALALTYSDSQCSGLKIDKHVLFLNIGHSHLDVTLFQFYGKLATDTPVILLKKEKFSLEVGGIYFDEVLVKHFVDAFRNKYKIDVKENSIEYLRLLNECESVKKKLENGSENVVLRLDNFLGIEEVTGEINKMKFNGLCGHLYNIIKNTIFRVLEETNCMTADIDDIILAGGSSRIRKISEIVKEIFKKDPLTTINQEEAVALGAIIYSQRKAYFLETGNNVEGIIYKNEETLDSELAKYQARKDQNNISFLRGAWNCFCSTIGKFFGCCYGSRKSSYDKMNSKQMNHTKVDQEYELEERRNSKSDIPCDALAAYIKQEEQFTKDEEIHQNIGKKHNDLEDKVIYVLDLMEEIKTLDPNQNLNEFSIKANQLEDWLRAENFNKNIADYQIKEIYIEEVEKSLNTLYGSITK</sequence>
<evidence type="ECO:0000313" key="2">
    <source>
        <dbReference type="WBParaSite" id="RSKR_0000546400.1"/>
    </source>
</evidence>
<name>A0AC35TXK0_9BILA</name>
<protein>
    <submittedName>
        <fullName evidence="2">DnaK protein</fullName>
    </submittedName>
</protein>
<proteinExistence type="predicted"/>
<reference evidence="2" key="1">
    <citation type="submission" date="2016-11" db="UniProtKB">
        <authorList>
            <consortium name="WormBaseParasite"/>
        </authorList>
    </citation>
    <scope>IDENTIFICATION</scope>
    <source>
        <strain evidence="2">KR3021</strain>
    </source>
</reference>
<organism evidence="1 2">
    <name type="scientific">Rhabditophanes sp. KR3021</name>
    <dbReference type="NCBI Taxonomy" id="114890"/>
    <lineage>
        <taxon>Eukaryota</taxon>
        <taxon>Metazoa</taxon>
        <taxon>Ecdysozoa</taxon>
        <taxon>Nematoda</taxon>
        <taxon>Chromadorea</taxon>
        <taxon>Rhabditida</taxon>
        <taxon>Tylenchina</taxon>
        <taxon>Panagrolaimomorpha</taxon>
        <taxon>Strongyloidoidea</taxon>
        <taxon>Alloionematidae</taxon>
        <taxon>Rhabditophanes</taxon>
    </lineage>
</organism>